<dbReference type="Proteomes" id="UP001396334">
    <property type="component" value="Unassembled WGS sequence"/>
</dbReference>
<dbReference type="PANTHER" id="PTHR35318:SF2">
    <property type="entry name" value="OS08G0138900 PROTEIN"/>
    <property type="match status" value="1"/>
</dbReference>
<feature type="region of interest" description="Disordered" evidence="1">
    <location>
        <begin position="8"/>
        <end position="27"/>
    </location>
</feature>
<sequence length="135" mass="14850">MKFFQELASCYRPPPTSAPPSRQESDEVLHVVASVPSGRRHAKRVNKSGGGGGSASSATRHWRPDLHVIREDGVAFSSEARNTTAGGKRTHGENKSKGRYMSKPHRVSRNENSFYSRNDNVSEPMSIPAFSPIPF</sequence>
<feature type="compositionally biased region" description="Polar residues" evidence="1">
    <location>
        <begin position="110"/>
        <end position="123"/>
    </location>
</feature>
<feature type="compositionally biased region" description="Basic and acidic residues" evidence="1">
    <location>
        <begin position="62"/>
        <end position="73"/>
    </location>
</feature>
<dbReference type="EMBL" id="JBBPBN010000049">
    <property type="protein sequence ID" value="KAK8993354.1"/>
    <property type="molecule type" value="Genomic_DNA"/>
</dbReference>
<keyword evidence="3" id="KW-1185">Reference proteome</keyword>
<accession>A0ABR2PY30</accession>
<gene>
    <name evidence="2" type="ORF">V6N11_033455</name>
</gene>
<evidence type="ECO:0000313" key="2">
    <source>
        <dbReference type="EMBL" id="KAK8993354.1"/>
    </source>
</evidence>
<name>A0ABR2PY30_9ROSI</name>
<protein>
    <submittedName>
        <fullName evidence="2">Uncharacterized protein</fullName>
    </submittedName>
</protein>
<proteinExistence type="predicted"/>
<dbReference type="PANTHER" id="PTHR35318">
    <property type="entry name" value="BNAA10G08410D PROTEIN"/>
    <property type="match status" value="1"/>
</dbReference>
<organism evidence="2 3">
    <name type="scientific">Hibiscus sabdariffa</name>
    <name type="common">roselle</name>
    <dbReference type="NCBI Taxonomy" id="183260"/>
    <lineage>
        <taxon>Eukaryota</taxon>
        <taxon>Viridiplantae</taxon>
        <taxon>Streptophyta</taxon>
        <taxon>Embryophyta</taxon>
        <taxon>Tracheophyta</taxon>
        <taxon>Spermatophyta</taxon>
        <taxon>Magnoliopsida</taxon>
        <taxon>eudicotyledons</taxon>
        <taxon>Gunneridae</taxon>
        <taxon>Pentapetalae</taxon>
        <taxon>rosids</taxon>
        <taxon>malvids</taxon>
        <taxon>Malvales</taxon>
        <taxon>Malvaceae</taxon>
        <taxon>Malvoideae</taxon>
        <taxon>Hibiscus</taxon>
    </lineage>
</organism>
<evidence type="ECO:0000256" key="1">
    <source>
        <dbReference type="SAM" id="MobiDB-lite"/>
    </source>
</evidence>
<reference evidence="2 3" key="1">
    <citation type="journal article" date="2024" name="G3 (Bethesda)">
        <title>Genome assembly of Hibiscus sabdariffa L. provides insights into metabolisms of medicinal natural products.</title>
        <authorList>
            <person name="Kim T."/>
        </authorList>
    </citation>
    <scope>NUCLEOTIDE SEQUENCE [LARGE SCALE GENOMIC DNA]</scope>
    <source>
        <strain evidence="2">TK-2024</strain>
        <tissue evidence="2">Old leaves</tissue>
    </source>
</reference>
<feature type="compositionally biased region" description="Basic residues" evidence="1">
    <location>
        <begin position="97"/>
        <end position="107"/>
    </location>
</feature>
<evidence type="ECO:0000313" key="3">
    <source>
        <dbReference type="Proteomes" id="UP001396334"/>
    </source>
</evidence>
<feature type="region of interest" description="Disordered" evidence="1">
    <location>
        <begin position="34"/>
        <end position="135"/>
    </location>
</feature>
<comment type="caution">
    <text evidence="2">The sequence shown here is derived from an EMBL/GenBank/DDBJ whole genome shotgun (WGS) entry which is preliminary data.</text>
</comment>